<comment type="subcellular location">
    <subcellularLocation>
        <location evidence="1">Endomembrane system</location>
        <topology evidence="1">Multi-pass membrane protein</topology>
    </subcellularLocation>
</comment>
<dbReference type="EMBL" id="JBHUIV010000010">
    <property type="protein sequence ID" value="MFD2201265.1"/>
    <property type="molecule type" value="Genomic_DNA"/>
</dbReference>
<evidence type="ECO:0000313" key="8">
    <source>
        <dbReference type="EMBL" id="MFD2201265.1"/>
    </source>
</evidence>
<comment type="caution">
    <text evidence="8">The sequence shown here is derived from an EMBL/GenBank/DDBJ whole genome shotgun (WGS) entry which is preliminary data.</text>
</comment>
<evidence type="ECO:0000256" key="3">
    <source>
        <dbReference type="ARBA" id="ARBA00022989"/>
    </source>
</evidence>
<evidence type="ECO:0000256" key="4">
    <source>
        <dbReference type="ARBA" id="ARBA00023136"/>
    </source>
</evidence>
<reference evidence="9" key="1">
    <citation type="journal article" date="2019" name="Int. J. Syst. Evol. Microbiol.">
        <title>The Global Catalogue of Microorganisms (GCM) 10K type strain sequencing project: providing services to taxonomists for standard genome sequencing and annotation.</title>
        <authorList>
            <consortium name="The Broad Institute Genomics Platform"/>
            <consortium name="The Broad Institute Genome Sequencing Center for Infectious Disease"/>
            <person name="Wu L."/>
            <person name="Ma J."/>
        </authorList>
    </citation>
    <scope>NUCLEOTIDE SEQUENCE [LARGE SCALE GENOMIC DNA]</scope>
    <source>
        <strain evidence="9">KCTC 19812</strain>
    </source>
</reference>
<feature type="transmembrane region" description="Helical" evidence="6">
    <location>
        <begin position="81"/>
        <end position="98"/>
    </location>
</feature>
<dbReference type="Proteomes" id="UP001597414">
    <property type="component" value="Unassembled WGS sequence"/>
</dbReference>
<evidence type="ECO:0000256" key="6">
    <source>
        <dbReference type="SAM" id="Phobius"/>
    </source>
</evidence>
<accession>A0ABW5B8U0</accession>
<evidence type="ECO:0000259" key="7">
    <source>
        <dbReference type="Pfam" id="PF02656"/>
    </source>
</evidence>
<evidence type="ECO:0000313" key="9">
    <source>
        <dbReference type="Proteomes" id="UP001597414"/>
    </source>
</evidence>
<name>A0ABW5B8U0_9BACT</name>
<evidence type="ECO:0000256" key="2">
    <source>
        <dbReference type="ARBA" id="ARBA00022692"/>
    </source>
</evidence>
<feature type="compositionally biased region" description="Basic and acidic residues" evidence="5">
    <location>
        <begin position="13"/>
        <end position="25"/>
    </location>
</feature>
<keyword evidence="9" id="KW-1185">Reference proteome</keyword>
<sequence>MENTESTNLSKLNQEEKEGEKKGKKLIQKERTRTAFERLQLAWIRSSLTLIAIGIGSIEYYHNRIESGKTPFFKLINGNDLGFFLIVTAFFMLFLSTFQHIKSMSTLKDYFPEMRYSVATVLSVIIIILVIFLFIMMFLNFL</sequence>
<feature type="transmembrane region" description="Helical" evidence="6">
    <location>
        <begin position="41"/>
        <end position="61"/>
    </location>
</feature>
<dbReference type="Pfam" id="PF02656">
    <property type="entry name" value="DUF202"/>
    <property type="match status" value="1"/>
</dbReference>
<dbReference type="InterPro" id="IPR003807">
    <property type="entry name" value="DUF202"/>
</dbReference>
<keyword evidence="3 6" id="KW-1133">Transmembrane helix</keyword>
<keyword evidence="2 6" id="KW-0812">Transmembrane</keyword>
<dbReference type="RefSeq" id="WP_380801183.1">
    <property type="nucleotide sequence ID" value="NZ_JBHUIV010000010.1"/>
</dbReference>
<protein>
    <submittedName>
        <fullName evidence="8">DUF202 domain-containing protein</fullName>
    </submittedName>
</protein>
<proteinExistence type="predicted"/>
<evidence type="ECO:0000256" key="5">
    <source>
        <dbReference type="SAM" id="MobiDB-lite"/>
    </source>
</evidence>
<gene>
    <name evidence="8" type="ORF">ACFSKV_06790</name>
</gene>
<feature type="compositionally biased region" description="Polar residues" evidence="5">
    <location>
        <begin position="1"/>
        <end position="10"/>
    </location>
</feature>
<feature type="region of interest" description="Disordered" evidence="5">
    <location>
        <begin position="1"/>
        <end position="25"/>
    </location>
</feature>
<organism evidence="8 9">
    <name type="scientific">Shivajiella indica</name>
    <dbReference type="NCBI Taxonomy" id="872115"/>
    <lineage>
        <taxon>Bacteria</taxon>
        <taxon>Pseudomonadati</taxon>
        <taxon>Bacteroidota</taxon>
        <taxon>Cytophagia</taxon>
        <taxon>Cytophagales</taxon>
        <taxon>Cyclobacteriaceae</taxon>
        <taxon>Shivajiella</taxon>
    </lineage>
</organism>
<keyword evidence="4 6" id="KW-0472">Membrane</keyword>
<feature type="domain" description="DUF202" evidence="7">
    <location>
        <begin position="31"/>
        <end position="104"/>
    </location>
</feature>
<evidence type="ECO:0000256" key="1">
    <source>
        <dbReference type="ARBA" id="ARBA00004127"/>
    </source>
</evidence>
<feature type="transmembrane region" description="Helical" evidence="6">
    <location>
        <begin position="118"/>
        <end position="139"/>
    </location>
</feature>